<dbReference type="InParanoid" id="A0A2N3NAS4"/>
<comment type="caution">
    <text evidence="1">The sequence shown here is derived from an EMBL/GenBank/DDBJ whole genome shotgun (WGS) entry which is preliminary data.</text>
</comment>
<protein>
    <submittedName>
        <fullName evidence="1">Uncharacterized protein</fullName>
    </submittedName>
</protein>
<dbReference type="AlphaFoldDB" id="A0A2N3NAS4"/>
<dbReference type="STRING" id="41688.A0A2N3NAS4"/>
<accession>A0A2N3NAS4</accession>
<evidence type="ECO:0000313" key="2">
    <source>
        <dbReference type="Proteomes" id="UP000233524"/>
    </source>
</evidence>
<dbReference type="OrthoDB" id="4161601at2759"/>
<keyword evidence="2" id="KW-1185">Reference proteome</keyword>
<sequence length="124" mass="13976">MQHDIYSLGVCLLEIGFWESFVEDGAQGEALRASPTLNLPDPKGPEMLYYLQAHGKEHLLSLAISQLPHLMGDKYTDIVKTCLTCLDSENEDFGDQSEFEDEDGILIGARYIEKVILRLNELNM</sequence>
<evidence type="ECO:0000313" key="1">
    <source>
        <dbReference type="EMBL" id="PKS09555.1"/>
    </source>
</evidence>
<dbReference type="Proteomes" id="UP000233524">
    <property type="component" value="Unassembled WGS sequence"/>
</dbReference>
<name>A0A2N3NAS4_9PEZI</name>
<dbReference type="VEuPathDB" id="FungiDB:jhhlp_004172"/>
<organism evidence="1 2">
    <name type="scientific">Lomentospora prolificans</name>
    <dbReference type="NCBI Taxonomy" id="41688"/>
    <lineage>
        <taxon>Eukaryota</taxon>
        <taxon>Fungi</taxon>
        <taxon>Dikarya</taxon>
        <taxon>Ascomycota</taxon>
        <taxon>Pezizomycotina</taxon>
        <taxon>Sordariomycetes</taxon>
        <taxon>Hypocreomycetidae</taxon>
        <taxon>Microascales</taxon>
        <taxon>Microascaceae</taxon>
        <taxon>Lomentospora</taxon>
    </lineage>
</organism>
<gene>
    <name evidence="1" type="ORF">jhhlp_004172</name>
</gene>
<dbReference type="EMBL" id="NLAX01000010">
    <property type="protein sequence ID" value="PKS09555.1"/>
    <property type="molecule type" value="Genomic_DNA"/>
</dbReference>
<reference evidence="1 2" key="1">
    <citation type="journal article" date="2017" name="G3 (Bethesda)">
        <title>First Draft Genome Sequence of the Pathogenic Fungus Lomentospora prolificans (Formerly Scedosporium prolificans).</title>
        <authorList>
            <person name="Luo R."/>
            <person name="Zimin A."/>
            <person name="Workman R."/>
            <person name="Fan Y."/>
            <person name="Pertea G."/>
            <person name="Grossman N."/>
            <person name="Wear M.P."/>
            <person name="Jia B."/>
            <person name="Miller H."/>
            <person name="Casadevall A."/>
            <person name="Timp W."/>
            <person name="Zhang S.X."/>
            <person name="Salzberg S.L."/>
        </authorList>
    </citation>
    <scope>NUCLEOTIDE SEQUENCE [LARGE SCALE GENOMIC DNA]</scope>
    <source>
        <strain evidence="1 2">JHH-5317</strain>
    </source>
</reference>
<dbReference type="PANTHER" id="PTHR37542">
    <property type="entry name" value="HELO DOMAIN-CONTAINING PROTEIN-RELATED"/>
    <property type="match status" value="1"/>
</dbReference>
<proteinExistence type="predicted"/>
<dbReference type="PANTHER" id="PTHR37542:SF1">
    <property type="entry name" value="PRION-INHIBITION AND PROPAGATION HELO DOMAIN-CONTAINING PROTEIN"/>
    <property type="match status" value="1"/>
</dbReference>